<evidence type="ECO:0000259" key="3">
    <source>
        <dbReference type="Pfam" id="PF26236"/>
    </source>
</evidence>
<evidence type="ECO:0000313" key="5">
    <source>
        <dbReference type="EMBL" id="QCC55007.1"/>
    </source>
</evidence>
<evidence type="ECO:0000256" key="2">
    <source>
        <dbReference type="SAM" id="Phobius"/>
    </source>
</evidence>
<dbReference type="EMBL" id="CP031305">
    <property type="protein sequence ID" value="QCC55007.1"/>
    <property type="molecule type" value="Genomic_DNA"/>
</dbReference>
<dbReference type="AlphaFoldDB" id="A0A4D6HQQ8"/>
<feature type="domain" description="DUF8054" evidence="3">
    <location>
        <begin position="6"/>
        <end position="85"/>
    </location>
</feature>
<dbReference type="Proteomes" id="UP000296822">
    <property type="component" value="Chromosome"/>
</dbReference>
<dbReference type="GeneID" id="39851847"/>
<dbReference type="Pfam" id="PF26238">
    <property type="entry name" value="DUF8054_M"/>
    <property type="match status" value="1"/>
</dbReference>
<feature type="compositionally biased region" description="Low complexity" evidence="1">
    <location>
        <begin position="89"/>
        <end position="104"/>
    </location>
</feature>
<organism evidence="5 6">
    <name type="scientific">Natronorubrum bangense</name>
    <dbReference type="NCBI Taxonomy" id="61858"/>
    <lineage>
        <taxon>Archaea</taxon>
        <taxon>Methanobacteriati</taxon>
        <taxon>Methanobacteriota</taxon>
        <taxon>Stenosarchaea group</taxon>
        <taxon>Halobacteria</taxon>
        <taxon>Halobacteriales</taxon>
        <taxon>Natrialbaceae</taxon>
        <taxon>Natronorubrum</taxon>
    </lineage>
</organism>
<sequence length="280" mass="29869">MTDLFDRLRRRAYTGENRCWPCTIANSVLLAALVGTLTLLGRRTVAGAVAVVGTAAIALRGYVVPYTPRFAPALVAALPIAPFDHGQPAAASGSLSDSSATADGMTSAAEPTGEDVLRTLLEAGVLVPEGDDIQLADDVRDDWRHEMRTLREDEMATLARVADEQTESSTDARAGRNWGQPVLVLEREGRAPVTLRRGVAIAELGAVCALKPHVDSAPVRRAAGRPMRSLLEHCPCCDGPLTVTQSSCCGETTPVGQTPSEKLVCPACDERFFTFDDAER</sequence>
<evidence type="ECO:0000256" key="1">
    <source>
        <dbReference type="SAM" id="MobiDB-lite"/>
    </source>
</evidence>
<name>A0A4D6HQQ8_9EURY</name>
<keyword evidence="2" id="KW-1133">Transmembrane helix</keyword>
<evidence type="ECO:0000259" key="4">
    <source>
        <dbReference type="Pfam" id="PF26238"/>
    </source>
</evidence>
<gene>
    <name evidence="5" type="ORF">DV706_11320</name>
</gene>
<feature type="transmembrane region" description="Helical" evidence="2">
    <location>
        <begin position="20"/>
        <end position="39"/>
    </location>
</feature>
<accession>A0A4D6HQQ8</accession>
<reference evidence="5 6" key="1">
    <citation type="journal article" date="2019" name="Nat. Commun.">
        <title>A new type of DNA phosphorothioation-based antiviral system in archaea.</title>
        <authorList>
            <person name="Xiong L."/>
            <person name="Liu S."/>
            <person name="Chen S."/>
            <person name="Xiao Y."/>
            <person name="Zhu B."/>
            <person name="Gao Y."/>
            <person name="Zhang Y."/>
            <person name="Chen B."/>
            <person name="Luo J."/>
            <person name="Deng Z."/>
            <person name="Chen X."/>
            <person name="Wang L."/>
            <person name="Chen S."/>
        </authorList>
    </citation>
    <scope>NUCLEOTIDE SEQUENCE [LARGE SCALE GENOMIC DNA]</scope>
    <source>
        <strain evidence="5 6">JCM 10635</strain>
    </source>
</reference>
<dbReference type="RefSeq" id="WP_006067451.1">
    <property type="nucleotide sequence ID" value="NZ_CP031305.1"/>
</dbReference>
<feature type="transmembrane region" description="Helical" evidence="2">
    <location>
        <begin position="45"/>
        <end position="63"/>
    </location>
</feature>
<keyword evidence="2" id="KW-0812">Transmembrane</keyword>
<keyword evidence="2" id="KW-0472">Membrane</keyword>
<protein>
    <submittedName>
        <fullName evidence="5">Uncharacterized protein</fullName>
    </submittedName>
</protein>
<proteinExistence type="predicted"/>
<dbReference type="InterPro" id="IPR058775">
    <property type="entry name" value="DUF8054_M"/>
</dbReference>
<feature type="domain" description="DUF8054" evidence="4">
    <location>
        <begin position="115"/>
        <end position="215"/>
    </location>
</feature>
<evidence type="ECO:0000313" key="6">
    <source>
        <dbReference type="Proteomes" id="UP000296822"/>
    </source>
</evidence>
<dbReference type="InterPro" id="IPR058674">
    <property type="entry name" value="DUF8054_N"/>
</dbReference>
<dbReference type="KEGG" id="nbg:DV706_11320"/>
<dbReference type="Pfam" id="PF26236">
    <property type="entry name" value="DUF8054_N"/>
    <property type="match status" value="1"/>
</dbReference>
<feature type="region of interest" description="Disordered" evidence="1">
    <location>
        <begin position="89"/>
        <end position="111"/>
    </location>
</feature>